<gene>
    <name evidence="6" type="ORF">G6N77_09385</name>
</gene>
<evidence type="ECO:0000313" key="6">
    <source>
        <dbReference type="EMBL" id="NGN83667.1"/>
    </source>
</evidence>
<dbReference type="Pfam" id="PF07804">
    <property type="entry name" value="HipA_C"/>
    <property type="match status" value="1"/>
</dbReference>
<name>A0ABX0D9T9_9MICC</name>
<dbReference type="PANTHER" id="PTHR37419">
    <property type="entry name" value="SERINE/THREONINE-PROTEIN KINASE TOXIN HIPA"/>
    <property type="match status" value="1"/>
</dbReference>
<feature type="domain" description="HipA N-terminal subdomain 1" evidence="5">
    <location>
        <begin position="10"/>
        <end position="99"/>
    </location>
</feature>
<feature type="domain" description="HipA-like C-terminal" evidence="4">
    <location>
        <begin position="172"/>
        <end position="332"/>
    </location>
</feature>
<evidence type="ECO:0000256" key="3">
    <source>
        <dbReference type="ARBA" id="ARBA00022777"/>
    </source>
</evidence>
<keyword evidence="7" id="KW-1185">Reference proteome</keyword>
<proteinExistence type="inferred from homology"/>
<evidence type="ECO:0000256" key="1">
    <source>
        <dbReference type="ARBA" id="ARBA00010164"/>
    </source>
</evidence>
<evidence type="ECO:0000259" key="5">
    <source>
        <dbReference type="Pfam" id="PF13657"/>
    </source>
</evidence>
<dbReference type="RefSeq" id="WP_165181828.1">
    <property type="nucleotide sequence ID" value="NZ_JAAKZI010000013.1"/>
</dbReference>
<comment type="caution">
    <text evidence="6">The sequence shown here is derived from an EMBL/GenBank/DDBJ whole genome shotgun (WGS) entry which is preliminary data.</text>
</comment>
<organism evidence="6 7">
    <name type="scientific">Arthrobacter silviterrae</name>
    <dbReference type="NCBI Taxonomy" id="2026658"/>
    <lineage>
        <taxon>Bacteria</taxon>
        <taxon>Bacillati</taxon>
        <taxon>Actinomycetota</taxon>
        <taxon>Actinomycetes</taxon>
        <taxon>Micrococcales</taxon>
        <taxon>Micrococcaceae</taxon>
        <taxon>Arthrobacter</taxon>
    </lineage>
</organism>
<dbReference type="InterPro" id="IPR052028">
    <property type="entry name" value="HipA_Ser/Thr_kinase"/>
</dbReference>
<keyword evidence="2" id="KW-0808">Transferase</keyword>
<evidence type="ECO:0000256" key="2">
    <source>
        <dbReference type="ARBA" id="ARBA00022679"/>
    </source>
</evidence>
<dbReference type="EMBL" id="JAAKZI010000013">
    <property type="protein sequence ID" value="NGN83667.1"/>
    <property type="molecule type" value="Genomic_DNA"/>
</dbReference>
<dbReference type="InterPro" id="IPR017508">
    <property type="entry name" value="HipA_N1"/>
</dbReference>
<keyword evidence="3" id="KW-0418">Kinase</keyword>
<evidence type="ECO:0000259" key="4">
    <source>
        <dbReference type="Pfam" id="PF07804"/>
    </source>
</evidence>
<sequence>MARRSIRRIEVLVNETPAGTLEIESDQLSPLEHMSFSYADTWISSAGSFELSPELPLMRGRQHPTLGRMIFGSFQDAAPDAWGRKLLFEELRQQARTKGTGLQNLSEAGYLLMVNDETRQGALRFRENGEFLSSWGKRAGVRDLEALAVEARVFAETGYVDEENSMLLGAGSSPGGAQPKAWVRDSDGSMLLAKFPLGSGSGNPQVWEMVAIRLQKRAGIKVQASRLLPLTEHSHIFLTRRFDRSGDLRIPYMSMRSTLQVDTYAHPDYVRIAGEIARISGAPVQDANEMFSRAAFGAMVNNTDDHMRNHGLLRTDNGWRLSPSFDVNPMPTGASDTPLVPGGSPYDRDVRDLLEYVDVFRLTRDQAIGRLQLVAEAVSHWRDEALSLGLEAELLEHMVRAFEGHNIQRVKSLPPAPTVIDLRDTRRHTLEAAPREEIWIPGHLRRGKPIRGHFRKRRG</sequence>
<accession>A0ABX0D9T9</accession>
<evidence type="ECO:0000313" key="7">
    <source>
        <dbReference type="Proteomes" id="UP000479226"/>
    </source>
</evidence>
<dbReference type="Pfam" id="PF13657">
    <property type="entry name" value="Couple_hipA"/>
    <property type="match status" value="1"/>
</dbReference>
<reference evidence="6 7" key="1">
    <citation type="submission" date="2020-02" db="EMBL/GenBank/DDBJ databases">
        <title>Genome sequence of the type strain DSM 27180 of Arthrobacter silviterrae.</title>
        <authorList>
            <person name="Gao J."/>
            <person name="Sun J."/>
        </authorList>
    </citation>
    <scope>NUCLEOTIDE SEQUENCE [LARGE SCALE GENOMIC DNA]</scope>
    <source>
        <strain evidence="6 7">DSM 27180</strain>
    </source>
</reference>
<protein>
    <submittedName>
        <fullName evidence="6">Type II toxin-antitoxin system HipA family toxin</fullName>
    </submittedName>
</protein>
<dbReference type="InterPro" id="IPR012893">
    <property type="entry name" value="HipA-like_C"/>
</dbReference>
<dbReference type="PANTHER" id="PTHR37419:SF8">
    <property type="entry name" value="TOXIN YJJJ"/>
    <property type="match status" value="1"/>
</dbReference>
<dbReference type="Proteomes" id="UP000479226">
    <property type="component" value="Unassembled WGS sequence"/>
</dbReference>
<comment type="similarity">
    <text evidence="1">Belongs to the HipA Ser/Thr kinase family.</text>
</comment>